<reference evidence="3" key="2">
    <citation type="submission" date="2020-10" db="UniProtKB">
        <authorList>
            <consortium name="WormBaseParasite"/>
        </authorList>
    </citation>
    <scope>IDENTIFICATION</scope>
</reference>
<protein>
    <submittedName>
        <fullName evidence="3">Glycogen(starch) synthase</fullName>
    </submittedName>
</protein>
<dbReference type="Proteomes" id="UP000492821">
    <property type="component" value="Unassembled WGS sequence"/>
</dbReference>
<keyword evidence="2" id="KW-1185">Reference proteome</keyword>
<organism evidence="2 3">
    <name type="scientific">Panagrellus redivivus</name>
    <name type="common">Microworm</name>
    <dbReference type="NCBI Taxonomy" id="6233"/>
    <lineage>
        <taxon>Eukaryota</taxon>
        <taxon>Metazoa</taxon>
        <taxon>Ecdysozoa</taxon>
        <taxon>Nematoda</taxon>
        <taxon>Chromadorea</taxon>
        <taxon>Rhabditida</taxon>
        <taxon>Tylenchina</taxon>
        <taxon>Panagrolaimomorpha</taxon>
        <taxon>Panagrolaimoidea</taxon>
        <taxon>Panagrolaimidae</taxon>
        <taxon>Panagrellus</taxon>
    </lineage>
</organism>
<dbReference type="AlphaFoldDB" id="A0A7E4UR21"/>
<name>A0A7E4UR21_PANRE</name>
<feature type="region of interest" description="Disordered" evidence="1">
    <location>
        <begin position="156"/>
        <end position="180"/>
    </location>
</feature>
<dbReference type="WBParaSite" id="Pan_g11826.t1">
    <property type="protein sequence ID" value="Pan_g11826.t1"/>
    <property type="gene ID" value="Pan_g11826"/>
</dbReference>
<accession>A0A7E4UR21</accession>
<evidence type="ECO:0000313" key="3">
    <source>
        <dbReference type="WBParaSite" id="Pan_g11826.t1"/>
    </source>
</evidence>
<proteinExistence type="predicted"/>
<evidence type="ECO:0000313" key="2">
    <source>
        <dbReference type="Proteomes" id="UP000492821"/>
    </source>
</evidence>
<reference evidence="2" key="1">
    <citation type="journal article" date="2013" name="Genetics">
        <title>The draft genome and transcriptome of Panagrellus redivivus are shaped by the harsh demands of a free-living lifestyle.</title>
        <authorList>
            <person name="Srinivasan J."/>
            <person name="Dillman A.R."/>
            <person name="Macchietto M.G."/>
            <person name="Heikkinen L."/>
            <person name="Lakso M."/>
            <person name="Fracchia K.M."/>
            <person name="Antoshechkin I."/>
            <person name="Mortazavi A."/>
            <person name="Wong G."/>
            <person name="Sternberg P.W."/>
        </authorList>
    </citation>
    <scope>NUCLEOTIDE SEQUENCE [LARGE SCALE GENOMIC DNA]</scope>
    <source>
        <strain evidence="2">MT8872</strain>
    </source>
</reference>
<sequence>MATDTANEMNKDRSIYNHINRLTLNYRPFMADKTGRSGGCIFGNVATDMHSTLMIKIDASPDWSGQCRSRIASPFFHTFFIGDERNCESRRDEMSGKCMWIGRIYTYDLVARIRELDAKKWYEAIEDRMSETTVSTYAEKSRSIQRSSLALACFPPSRSATSDNTDNYDKDDYNAYTVTS</sequence>
<evidence type="ECO:0000256" key="1">
    <source>
        <dbReference type="SAM" id="MobiDB-lite"/>
    </source>
</evidence>